<dbReference type="InterPro" id="IPR018247">
    <property type="entry name" value="EF_Hand_1_Ca_BS"/>
</dbReference>
<dbReference type="SUPFAM" id="SSF47473">
    <property type="entry name" value="EF-hand"/>
    <property type="match status" value="1"/>
</dbReference>
<dbReference type="PROSITE" id="PS50222">
    <property type="entry name" value="EF_HAND_2"/>
    <property type="match status" value="1"/>
</dbReference>
<dbReference type="VEuPathDB" id="MicrosporidiaDB:HERIO_679"/>
<proteinExistence type="inferred from homology"/>
<evidence type="ECO:0000256" key="3">
    <source>
        <dbReference type="ARBA" id="ARBA00022837"/>
    </source>
</evidence>
<keyword evidence="2" id="KW-0677">Repeat</keyword>
<dbReference type="Gene3D" id="1.10.238.10">
    <property type="entry name" value="EF-hand"/>
    <property type="match status" value="1"/>
</dbReference>
<dbReference type="PANTHER" id="PTHR45942">
    <property type="entry name" value="PROTEIN PHOSPATASE 3 REGULATORY SUBUNIT B ALPHA ISOFORM TYPE 1"/>
    <property type="match status" value="1"/>
</dbReference>
<keyword evidence="3" id="KW-0106">Calcium</keyword>
<protein>
    <recommendedName>
        <fullName evidence="6">Calcineurin subunit B</fullName>
    </recommendedName>
    <alternativeName>
        <fullName evidence="7">Calcineurin regulatory subunit</fullName>
    </alternativeName>
    <alternativeName>
        <fullName evidence="8">Protein phosphatase 2B regulatory subunit</fullName>
    </alternativeName>
</protein>
<feature type="domain" description="EF-hand" evidence="9">
    <location>
        <begin position="60"/>
        <end position="95"/>
    </location>
</feature>
<evidence type="ECO:0000256" key="6">
    <source>
        <dbReference type="ARBA" id="ARBA00023832"/>
    </source>
</evidence>
<organism evidence="10 11">
    <name type="scientific">Hepatospora eriocheir</name>
    <dbReference type="NCBI Taxonomy" id="1081669"/>
    <lineage>
        <taxon>Eukaryota</taxon>
        <taxon>Fungi</taxon>
        <taxon>Fungi incertae sedis</taxon>
        <taxon>Microsporidia</taxon>
        <taxon>Hepatosporidae</taxon>
        <taxon>Hepatospora</taxon>
    </lineage>
</organism>
<dbReference type="Proteomes" id="UP000192501">
    <property type="component" value="Unassembled WGS sequence"/>
</dbReference>
<dbReference type="EMBL" id="LTAI01000286">
    <property type="protein sequence ID" value="ORD99144.1"/>
    <property type="molecule type" value="Genomic_DNA"/>
</dbReference>
<evidence type="ECO:0000256" key="8">
    <source>
        <dbReference type="ARBA" id="ARBA00032848"/>
    </source>
</evidence>
<evidence type="ECO:0000313" key="10">
    <source>
        <dbReference type="EMBL" id="ORD99144.1"/>
    </source>
</evidence>
<keyword evidence="1" id="KW-0479">Metal-binding</keyword>
<evidence type="ECO:0000313" key="11">
    <source>
        <dbReference type="Proteomes" id="UP000192501"/>
    </source>
</evidence>
<evidence type="ECO:0000259" key="9">
    <source>
        <dbReference type="PROSITE" id="PS50222"/>
    </source>
</evidence>
<evidence type="ECO:0000256" key="2">
    <source>
        <dbReference type="ARBA" id="ARBA00022737"/>
    </source>
</evidence>
<dbReference type="VEuPathDB" id="MicrosporidiaDB:A0H76_1329"/>
<evidence type="ECO:0000256" key="7">
    <source>
        <dbReference type="ARBA" id="ARBA00031295"/>
    </source>
</evidence>
<reference evidence="10 11" key="1">
    <citation type="journal article" date="2017" name="Environ. Microbiol.">
        <title>Decay of the glycolytic pathway and adaptation to intranuclear parasitism within Enterocytozoonidae microsporidia.</title>
        <authorList>
            <person name="Wiredu Boakye D."/>
            <person name="Jaroenlak P."/>
            <person name="Prachumwat A."/>
            <person name="Williams T.A."/>
            <person name="Bateman K.S."/>
            <person name="Itsathitphaisarn O."/>
            <person name="Sritunyalucksana K."/>
            <person name="Paszkiewicz K.H."/>
            <person name="Moore K.A."/>
            <person name="Stentiford G.D."/>
            <person name="Williams B.A."/>
        </authorList>
    </citation>
    <scope>NUCLEOTIDE SEQUENCE [LARGE SCALE GENOMIC DNA]</scope>
    <source>
        <strain evidence="11">canceri</strain>
    </source>
</reference>
<dbReference type="InterPro" id="IPR011992">
    <property type="entry name" value="EF-hand-dom_pair"/>
</dbReference>
<dbReference type="GO" id="GO:0005509">
    <property type="term" value="F:calcium ion binding"/>
    <property type="evidence" value="ECO:0007669"/>
    <property type="project" value="InterPro"/>
</dbReference>
<dbReference type="PROSITE" id="PS00018">
    <property type="entry name" value="EF_HAND_1"/>
    <property type="match status" value="1"/>
</dbReference>
<comment type="subunit">
    <text evidence="5">Composed of a catalytic subunit (A) and a regulatory subunit (B).</text>
</comment>
<dbReference type="AlphaFoldDB" id="A0A1X0QHJ7"/>
<gene>
    <name evidence="10" type="primary">CANB</name>
    <name evidence="10" type="ORF">A0H76_1329</name>
</gene>
<evidence type="ECO:0000256" key="5">
    <source>
        <dbReference type="ARBA" id="ARBA00023792"/>
    </source>
</evidence>
<sequence length="140" mass="16246">MVKIPEEKKSEYVKRSTLQSISTLKNNPLGNIIIKKYSVGTRVNIVKLSEDLSKFLSPGNIEFKKKFFFDIYDQDGDGFISNIDLFEILKHLNSNTLEDYKIQNIVDQTFAEIGEYTTKMSFNQFETILNRSLDDFDKVL</sequence>
<comment type="similarity">
    <text evidence="4">Belongs to the calcineurin regulatory subunit family.</text>
</comment>
<evidence type="ECO:0000256" key="4">
    <source>
        <dbReference type="ARBA" id="ARBA00023774"/>
    </source>
</evidence>
<evidence type="ECO:0000256" key="1">
    <source>
        <dbReference type="ARBA" id="ARBA00022723"/>
    </source>
</evidence>
<name>A0A1X0QHJ7_9MICR</name>
<dbReference type="InterPro" id="IPR002048">
    <property type="entry name" value="EF_hand_dom"/>
</dbReference>
<accession>A0A1X0QHJ7</accession>
<comment type="caution">
    <text evidence="10">The sequence shown here is derived from an EMBL/GenBank/DDBJ whole genome shotgun (WGS) entry which is preliminary data.</text>
</comment>